<dbReference type="Proteomes" id="UP000683360">
    <property type="component" value="Unassembled WGS sequence"/>
</dbReference>
<dbReference type="InterPro" id="IPR050678">
    <property type="entry name" value="DNA_Partitioning_ATPase"/>
</dbReference>
<accession>A0A8S3UVC0</accession>
<dbReference type="CDD" id="cd02042">
    <property type="entry name" value="ParAB_family"/>
    <property type="match status" value="1"/>
</dbReference>
<dbReference type="InterPro" id="IPR025669">
    <property type="entry name" value="AAA_dom"/>
</dbReference>
<organism evidence="2 3">
    <name type="scientific">Mytilus edulis</name>
    <name type="common">Blue mussel</name>
    <dbReference type="NCBI Taxonomy" id="6550"/>
    <lineage>
        <taxon>Eukaryota</taxon>
        <taxon>Metazoa</taxon>
        <taxon>Spiralia</taxon>
        <taxon>Lophotrochozoa</taxon>
        <taxon>Mollusca</taxon>
        <taxon>Bivalvia</taxon>
        <taxon>Autobranchia</taxon>
        <taxon>Pteriomorphia</taxon>
        <taxon>Mytilida</taxon>
        <taxon>Mytiloidea</taxon>
        <taxon>Mytilidae</taxon>
        <taxon>Mytilinae</taxon>
        <taxon>Mytilus</taxon>
    </lineage>
</organism>
<name>A0A8S3UVC0_MYTED</name>
<sequence>MPYASYVIWNNKGGTGKTTITFQLSADYAELHPEKTIVVIDMCPQANVSSALLAKSNNPLNPGQVQLTNRKIPSNVFLMCGDLYLEELSRRLEQERHLMPIAGNSPWKRVTLFIKDYVERLSQNGDYVFFIDTNPSFSIYTEMAISAAERLIVPYTADDFSLSAIKAMFYLVYGIQTDENDHRRNFVEHQYYQLAKLIK</sequence>
<dbReference type="AlphaFoldDB" id="A0A8S3UVC0"/>
<keyword evidence="3" id="KW-1185">Reference proteome</keyword>
<evidence type="ECO:0000313" key="3">
    <source>
        <dbReference type="Proteomes" id="UP000683360"/>
    </source>
</evidence>
<feature type="domain" description="AAA" evidence="1">
    <location>
        <begin position="7"/>
        <end position="181"/>
    </location>
</feature>
<dbReference type="PANTHER" id="PTHR13696:SF99">
    <property type="entry name" value="COBYRINIC ACID AC-DIAMIDE SYNTHASE"/>
    <property type="match status" value="1"/>
</dbReference>
<dbReference type="EMBL" id="CAJPWZ010002975">
    <property type="protein sequence ID" value="CAG2249581.1"/>
    <property type="molecule type" value="Genomic_DNA"/>
</dbReference>
<dbReference type="PANTHER" id="PTHR13696">
    <property type="entry name" value="P-LOOP CONTAINING NUCLEOSIDE TRIPHOSPHATE HYDROLASE"/>
    <property type="match status" value="1"/>
</dbReference>
<dbReference type="Pfam" id="PF13614">
    <property type="entry name" value="AAA_31"/>
    <property type="match status" value="1"/>
</dbReference>
<evidence type="ECO:0000313" key="2">
    <source>
        <dbReference type="EMBL" id="CAG2249581.1"/>
    </source>
</evidence>
<protein>
    <recommendedName>
        <fullName evidence="1">AAA domain-containing protein</fullName>
    </recommendedName>
</protein>
<reference evidence="2" key="1">
    <citation type="submission" date="2021-03" db="EMBL/GenBank/DDBJ databases">
        <authorList>
            <person name="Bekaert M."/>
        </authorList>
    </citation>
    <scope>NUCLEOTIDE SEQUENCE</scope>
</reference>
<dbReference type="InterPro" id="IPR027417">
    <property type="entry name" value="P-loop_NTPase"/>
</dbReference>
<dbReference type="OrthoDB" id="1902922at2759"/>
<dbReference type="Gene3D" id="3.40.50.300">
    <property type="entry name" value="P-loop containing nucleotide triphosphate hydrolases"/>
    <property type="match status" value="1"/>
</dbReference>
<proteinExistence type="predicted"/>
<gene>
    <name evidence="2" type="ORF">MEDL_61344</name>
</gene>
<evidence type="ECO:0000259" key="1">
    <source>
        <dbReference type="Pfam" id="PF13614"/>
    </source>
</evidence>
<comment type="caution">
    <text evidence="2">The sequence shown here is derived from an EMBL/GenBank/DDBJ whole genome shotgun (WGS) entry which is preliminary data.</text>
</comment>
<dbReference type="SUPFAM" id="SSF52540">
    <property type="entry name" value="P-loop containing nucleoside triphosphate hydrolases"/>
    <property type="match status" value="1"/>
</dbReference>